<proteinExistence type="predicted"/>
<name>A0ABP1S5U7_9HEXA</name>
<evidence type="ECO:0000313" key="3">
    <source>
        <dbReference type="Proteomes" id="UP001642540"/>
    </source>
</evidence>
<sequence length="452" mass="50429">MSKRSNESYDEESSPESIMSPTPKIARTNVFPNLDSCLSDHALLTDNEEVTTIEADSNYEFPGSDNEPSSSSNETIVKKSGNNVADDTVSAFSINPDFIQQLQQRGEGYDQGSIEGEHQTAVSGPNNFPAANELSPTLARLYEDYLDISADSEKLQETMNQLGMILPANFQELLQKMVKHPCFKELFKTFFLHFSNTILCATGQDDKDSKEFVDKLNSLEPNTLLGHVGAAMVKEYMEHRIKIDGELPQPAIPVEPVASTIGSGGCGKVEFCAIHGSKMPSQGAVLDANSSFSQIREGESLSTLPPVPNFDTDDRATQNDPQRVTISNKIWDQASDFSSTAENNEKIRTIGKELFKAIFTDAEIAECNIRGSKNKKKFDAEKIRFLKRAIAWLLTEPKTRSQEEFDIYVKEKNPRLTQQDEAFFKTSVLTEYAYSQRLQLKNSKKVKNSKNN</sequence>
<comment type="caution">
    <text evidence="2">The sequence shown here is derived from an EMBL/GenBank/DDBJ whole genome shotgun (WGS) entry which is preliminary data.</text>
</comment>
<evidence type="ECO:0000256" key="1">
    <source>
        <dbReference type="SAM" id="MobiDB-lite"/>
    </source>
</evidence>
<dbReference type="EMBL" id="CAXLJM020000160">
    <property type="protein sequence ID" value="CAL8144091.1"/>
    <property type="molecule type" value="Genomic_DNA"/>
</dbReference>
<feature type="compositionally biased region" description="Polar residues" evidence="1">
    <location>
        <begin position="66"/>
        <end position="77"/>
    </location>
</feature>
<evidence type="ECO:0000313" key="2">
    <source>
        <dbReference type="EMBL" id="CAL8144091.1"/>
    </source>
</evidence>
<reference evidence="2 3" key="1">
    <citation type="submission" date="2024-08" db="EMBL/GenBank/DDBJ databases">
        <authorList>
            <person name="Cucini C."/>
            <person name="Frati F."/>
        </authorList>
    </citation>
    <scope>NUCLEOTIDE SEQUENCE [LARGE SCALE GENOMIC DNA]</scope>
</reference>
<feature type="region of interest" description="Disordered" evidence="1">
    <location>
        <begin position="1"/>
        <end position="28"/>
    </location>
</feature>
<gene>
    <name evidence="2" type="ORF">ODALV1_LOCUS30075</name>
</gene>
<accession>A0ABP1S5U7</accession>
<dbReference type="Proteomes" id="UP001642540">
    <property type="component" value="Unassembled WGS sequence"/>
</dbReference>
<feature type="region of interest" description="Disordered" evidence="1">
    <location>
        <begin position="56"/>
        <end position="77"/>
    </location>
</feature>
<protein>
    <submittedName>
        <fullName evidence="2">Uncharacterized protein</fullName>
    </submittedName>
</protein>
<organism evidence="2 3">
    <name type="scientific">Orchesella dallaii</name>
    <dbReference type="NCBI Taxonomy" id="48710"/>
    <lineage>
        <taxon>Eukaryota</taxon>
        <taxon>Metazoa</taxon>
        <taxon>Ecdysozoa</taxon>
        <taxon>Arthropoda</taxon>
        <taxon>Hexapoda</taxon>
        <taxon>Collembola</taxon>
        <taxon>Entomobryomorpha</taxon>
        <taxon>Entomobryoidea</taxon>
        <taxon>Orchesellidae</taxon>
        <taxon>Orchesellinae</taxon>
        <taxon>Orchesella</taxon>
    </lineage>
</organism>
<keyword evidence="3" id="KW-1185">Reference proteome</keyword>